<dbReference type="SMART" id="SM00895">
    <property type="entry name" value="FCD"/>
    <property type="match status" value="1"/>
</dbReference>
<evidence type="ECO:0000313" key="6">
    <source>
        <dbReference type="Proteomes" id="UP000577362"/>
    </source>
</evidence>
<dbReference type="PANTHER" id="PTHR43537:SF24">
    <property type="entry name" value="GLUCONATE OPERON TRANSCRIPTIONAL REPRESSOR"/>
    <property type="match status" value="1"/>
</dbReference>
<feature type="domain" description="HTH gntR-type" evidence="4">
    <location>
        <begin position="12"/>
        <end position="80"/>
    </location>
</feature>
<evidence type="ECO:0000259" key="4">
    <source>
        <dbReference type="PROSITE" id="PS50949"/>
    </source>
</evidence>
<evidence type="ECO:0000313" key="5">
    <source>
        <dbReference type="EMBL" id="MBB4018823.1"/>
    </source>
</evidence>
<dbReference type="InterPro" id="IPR000524">
    <property type="entry name" value="Tscrpt_reg_HTH_GntR"/>
</dbReference>
<keyword evidence="1" id="KW-0805">Transcription regulation</keyword>
<dbReference type="InterPro" id="IPR011711">
    <property type="entry name" value="GntR_C"/>
</dbReference>
<evidence type="ECO:0000256" key="2">
    <source>
        <dbReference type="ARBA" id="ARBA00023125"/>
    </source>
</evidence>
<dbReference type="PANTHER" id="PTHR43537">
    <property type="entry name" value="TRANSCRIPTIONAL REGULATOR, GNTR FAMILY"/>
    <property type="match status" value="1"/>
</dbReference>
<dbReference type="SUPFAM" id="SSF48008">
    <property type="entry name" value="GntR ligand-binding domain-like"/>
    <property type="match status" value="1"/>
</dbReference>
<dbReference type="PRINTS" id="PR00035">
    <property type="entry name" value="HTHGNTR"/>
</dbReference>
<dbReference type="CDD" id="cd07377">
    <property type="entry name" value="WHTH_GntR"/>
    <property type="match status" value="1"/>
</dbReference>
<sequence length="245" mass="26163">MTPAMPRGREHRSVPMKTAEAIEAMIRARGLAPGDQLPAQRTLAQDLGISRPSLREALSVLETLGVVRIEIGRGVFVAPREDGPRAPSWRFGESFTLAEVFEMRLAVEGLAALLAAPRMPQPAREALAASAQAMGNAARRGDVVGAAEADTVFHDLVVAHCGNRLLQEVHGRTHALTTESQRVPMVARDSLFDTTDEHFAILAAFVERNGERARAAMEAHIRAAAGRAGIHLGAGPAVPMLQAVP</sequence>
<dbReference type="Pfam" id="PF00392">
    <property type="entry name" value="GntR"/>
    <property type="match status" value="1"/>
</dbReference>
<protein>
    <submittedName>
        <fullName evidence="5">DNA-binding FadR family transcriptional regulator</fullName>
    </submittedName>
</protein>
<dbReference type="Proteomes" id="UP000577362">
    <property type="component" value="Unassembled WGS sequence"/>
</dbReference>
<dbReference type="InterPro" id="IPR036388">
    <property type="entry name" value="WH-like_DNA-bd_sf"/>
</dbReference>
<dbReference type="GO" id="GO:0003700">
    <property type="term" value="F:DNA-binding transcription factor activity"/>
    <property type="evidence" value="ECO:0007669"/>
    <property type="project" value="InterPro"/>
</dbReference>
<proteinExistence type="predicted"/>
<dbReference type="Pfam" id="PF07729">
    <property type="entry name" value="FCD"/>
    <property type="match status" value="1"/>
</dbReference>
<dbReference type="Gene3D" id="1.10.10.10">
    <property type="entry name" value="Winged helix-like DNA-binding domain superfamily/Winged helix DNA-binding domain"/>
    <property type="match status" value="1"/>
</dbReference>
<gene>
    <name evidence="5" type="ORF">GGR16_003870</name>
</gene>
<dbReference type="SMART" id="SM00345">
    <property type="entry name" value="HTH_GNTR"/>
    <property type="match status" value="1"/>
</dbReference>
<reference evidence="5 6" key="1">
    <citation type="submission" date="2020-08" db="EMBL/GenBank/DDBJ databases">
        <title>Genomic Encyclopedia of Type Strains, Phase IV (KMG-IV): sequencing the most valuable type-strain genomes for metagenomic binning, comparative biology and taxonomic classification.</title>
        <authorList>
            <person name="Goeker M."/>
        </authorList>
    </citation>
    <scope>NUCLEOTIDE SEQUENCE [LARGE SCALE GENOMIC DNA]</scope>
    <source>
        <strain evidence="5 6">DSM 103737</strain>
    </source>
</reference>
<dbReference type="InterPro" id="IPR008920">
    <property type="entry name" value="TF_FadR/GntR_C"/>
</dbReference>
<dbReference type="RefSeq" id="WP_183317642.1">
    <property type="nucleotide sequence ID" value="NZ_JACIEN010000005.1"/>
</dbReference>
<dbReference type="Gene3D" id="1.20.120.530">
    <property type="entry name" value="GntR ligand-binding domain-like"/>
    <property type="match status" value="1"/>
</dbReference>
<evidence type="ECO:0000256" key="3">
    <source>
        <dbReference type="ARBA" id="ARBA00023163"/>
    </source>
</evidence>
<keyword evidence="3" id="KW-0804">Transcription</keyword>
<accession>A0A840C1Y8</accession>
<keyword evidence="2 5" id="KW-0238">DNA-binding</keyword>
<dbReference type="InterPro" id="IPR036390">
    <property type="entry name" value="WH_DNA-bd_sf"/>
</dbReference>
<dbReference type="PROSITE" id="PS50949">
    <property type="entry name" value="HTH_GNTR"/>
    <property type="match status" value="1"/>
</dbReference>
<dbReference type="GO" id="GO:0003677">
    <property type="term" value="F:DNA binding"/>
    <property type="evidence" value="ECO:0007669"/>
    <property type="project" value="UniProtKB-KW"/>
</dbReference>
<keyword evidence="6" id="KW-1185">Reference proteome</keyword>
<organism evidence="5 6">
    <name type="scientific">Chelatococcus caeni</name>
    <dbReference type="NCBI Taxonomy" id="1348468"/>
    <lineage>
        <taxon>Bacteria</taxon>
        <taxon>Pseudomonadati</taxon>
        <taxon>Pseudomonadota</taxon>
        <taxon>Alphaproteobacteria</taxon>
        <taxon>Hyphomicrobiales</taxon>
        <taxon>Chelatococcaceae</taxon>
        <taxon>Chelatococcus</taxon>
    </lineage>
</organism>
<dbReference type="SUPFAM" id="SSF46785">
    <property type="entry name" value="Winged helix' DNA-binding domain"/>
    <property type="match status" value="1"/>
</dbReference>
<name>A0A840C1Y8_9HYPH</name>
<evidence type="ECO:0000256" key="1">
    <source>
        <dbReference type="ARBA" id="ARBA00023015"/>
    </source>
</evidence>
<comment type="caution">
    <text evidence="5">The sequence shown here is derived from an EMBL/GenBank/DDBJ whole genome shotgun (WGS) entry which is preliminary data.</text>
</comment>
<dbReference type="AlphaFoldDB" id="A0A840C1Y8"/>
<dbReference type="EMBL" id="JACIEN010000005">
    <property type="protein sequence ID" value="MBB4018823.1"/>
    <property type="molecule type" value="Genomic_DNA"/>
</dbReference>